<dbReference type="Proteomes" id="UP000026915">
    <property type="component" value="Chromosome 7"/>
</dbReference>
<gene>
    <name evidence="1" type="ORF">TCM_031460</name>
</gene>
<accession>A0A061F6F9</accession>
<reference evidence="1 2" key="1">
    <citation type="journal article" date="2013" name="Genome Biol.">
        <title>The genome sequence of the most widely cultivated cacao type and its use to identify candidate genes regulating pod color.</title>
        <authorList>
            <person name="Motamayor J.C."/>
            <person name="Mockaitis K."/>
            <person name="Schmutz J."/>
            <person name="Haiminen N."/>
            <person name="Iii D.L."/>
            <person name="Cornejo O."/>
            <person name="Findley S.D."/>
            <person name="Zheng P."/>
            <person name="Utro F."/>
            <person name="Royaert S."/>
            <person name="Saski C."/>
            <person name="Jenkins J."/>
            <person name="Podicheti R."/>
            <person name="Zhao M."/>
            <person name="Scheffler B.E."/>
            <person name="Stack J.C."/>
            <person name="Feltus F.A."/>
            <person name="Mustiga G.M."/>
            <person name="Amores F."/>
            <person name="Phillips W."/>
            <person name="Marelli J.P."/>
            <person name="May G.D."/>
            <person name="Shapiro H."/>
            <person name="Ma J."/>
            <person name="Bustamante C.D."/>
            <person name="Schnell R.J."/>
            <person name="Main D."/>
            <person name="Gilbert D."/>
            <person name="Parida L."/>
            <person name="Kuhn D.N."/>
        </authorList>
    </citation>
    <scope>NUCLEOTIDE SEQUENCE [LARGE SCALE GENOMIC DNA]</scope>
    <source>
        <strain evidence="2">cv. Matina 1-6</strain>
    </source>
</reference>
<dbReference type="Gramene" id="EOY12955">
    <property type="protein sequence ID" value="EOY12955"/>
    <property type="gene ID" value="TCM_031460"/>
</dbReference>
<dbReference type="OMA" id="CTCTIRC"/>
<evidence type="ECO:0000313" key="1">
    <source>
        <dbReference type="EMBL" id="EOY12955.1"/>
    </source>
</evidence>
<dbReference type="HOGENOM" id="CLU_2692794_0_0_1"/>
<dbReference type="EMBL" id="CM001885">
    <property type="protein sequence ID" value="EOY12955.1"/>
    <property type="molecule type" value="Genomic_DNA"/>
</dbReference>
<evidence type="ECO:0000313" key="2">
    <source>
        <dbReference type="Proteomes" id="UP000026915"/>
    </source>
</evidence>
<dbReference type="AlphaFoldDB" id="A0A061F6F9"/>
<protein>
    <submittedName>
        <fullName evidence="1">Uncharacterized protein</fullName>
    </submittedName>
</protein>
<dbReference type="PANTHER" id="PTHR37610:SF94">
    <property type="entry name" value="RETROTRANSPOSON COPIA-LIKE N-TERMINAL DOMAIN-CONTAINING PROTEIN"/>
    <property type="match status" value="1"/>
</dbReference>
<keyword evidence="2" id="KW-1185">Reference proteome</keyword>
<proteinExistence type="predicted"/>
<organism evidence="1 2">
    <name type="scientific">Theobroma cacao</name>
    <name type="common">Cacao</name>
    <name type="synonym">Cocoa</name>
    <dbReference type="NCBI Taxonomy" id="3641"/>
    <lineage>
        <taxon>Eukaryota</taxon>
        <taxon>Viridiplantae</taxon>
        <taxon>Streptophyta</taxon>
        <taxon>Embryophyta</taxon>
        <taxon>Tracheophyta</taxon>
        <taxon>Spermatophyta</taxon>
        <taxon>Magnoliopsida</taxon>
        <taxon>eudicotyledons</taxon>
        <taxon>Gunneridae</taxon>
        <taxon>Pentapetalae</taxon>
        <taxon>rosids</taxon>
        <taxon>malvids</taxon>
        <taxon>Malvales</taxon>
        <taxon>Malvaceae</taxon>
        <taxon>Byttnerioideae</taxon>
        <taxon>Theobroma</taxon>
    </lineage>
</organism>
<dbReference type="PANTHER" id="PTHR37610">
    <property type="entry name" value="CCHC-TYPE DOMAIN-CONTAINING PROTEIN"/>
    <property type="match status" value="1"/>
</dbReference>
<name>A0A061F6F9_THECC</name>
<dbReference type="InParanoid" id="A0A061F6F9"/>
<sequence length="74" mass="8573">MTQPIASTVFYMDSTVEIWNALKQIFAQLDDTGVCNLQYTLANTTQGTRIVDAYFIEHKGIWEEFRSFRPLPHC</sequence>